<dbReference type="Proteomes" id="UP001605036">
    <property type="component" value="Unassembled WGS sequence"/>
</dbReference>
<keyword evidence="3" id="KW-1185">Reference proteome</keyword>
<feature type="compositionally biased region" description="Low complexity" evidence="1">
    <location>
        <begin position="143"/>
        <end position="155"/>
    </location>
</feature>
<accession>A0ABD1Z403</accession>
<evidence type="ECO:0000313" key="2">
    <source>
        <dbReference type="EMBL" id="KAL2641644.1"/>
    </source>
</evidence>
<protein>
    <submittedName>
        <fullName evidence="2">Uncharacterized protein</fullName>
    </submittedName>
</protein>
<evidence type="ECO:0000256" key="1">
    <source>
        <dbReference type="SAM" id="MobiDB-lite"/>
    </source>
</evidence>
<reference evidence="2 3" key="1">
    <citation type="submission" date="2024-09" db="EMBL/GenBank/DDBJ databases">
        <title>Chromosome-scale assembly of Riccia fluitans.</title>
        <authorList>
            <person name="Paukszto L."/>
            <person name="Sawicki J."/>
            <person name="Karawczyk K."/>
            <person name="Piernik-Szablinska J."/>
            <person name="Szczecinska M."/>
            <person name="Mazdziarz M."/>
        </authorList>
    </citation>
    <scope>NUCLEOTIDE SEQUENCE [LARGE SCALE GENOMIC DNA]</scope>
    <source>
        <strain evidence="2">Rf_01</strain>
        <tissue evidence="2">Aerial parts of the thallus</tissue>
    </source>
</reference>
<feature type="region of interest" description="Disordered" evidence="1">
    <location>
        <begin position="140"/>
        <end position="208"/>
    </location>
</feature>
<feature type="compositionally biased region" description="Gly residues" evidence="1">
    <location>
        <begin position="166"/>
        <end position="176"/>
    </location>
</feature>
<proteinExistence type="predicted"/>
<sequence>MAFSYAANPVPSSREADCSSRRGRYGETRPSVRSYQCVFVELAKATLLLLLAHLFQRAPSRPFSWASSIDAFTVKNEFSRKAIAALCAQGSGSSASGRMGGDCDIQVLESASEDAIGYTVGTSKLSTDFIPMRNQTELHEAKSAASLQGSASAQQTGVWSWPGENQAGGGGEGEGGLIPNEAANSLQRHPSSGLLRRSNVERWTSDETRRGQVRNLGSSLVVTLHTISCTSGWQGVAASEVT</sequence>
<comment type="caution">
    <text evidence="2">The sequence shown here is derived from an EMBL/GenBank/DDBJ whole genome shotgun (WGS) entry which is preliminary data.</text>
</comment>
<evidence type="ECO:0000313" key="3">
    <source>
        <dbReference type="Proteomes" id="UP001605036"/>
    </source>
</evidence>
<dbReference type="AlphaFoldDB" id="A0ABD1Z403"/>
<organism evidence="2 3">
    <name type="scientific">Riccia fluitans</name>
    <dbReference type="NCBI Taxonomy" id="41844"/>
    <lineage>
        <taxon>Eukaryota</taxon>
        <taxon>Viridiplantae</taxon>
        <taxon>Streptophyta</taxon>
        <taxon>Embryophyta</taxon>
        <taxon>Marchantiophyta</taxon>
        <taxon>Marchantiopsida</taxon>
        <taxon>Marchantiidae</taxon>
        <taxon>Marchantiales</taxon>
        <taxon>Ricciaceae</taxon>
        <taxon>Riccia</taxon>
    </lineage>
</organism>
<dbReference type="EMBL" id="JBHFFA010000002">
    <property type="protein sequence ID" value="KAL2641644.1"/>
    <property type="molecule type" value="Genomic_DNA"/>
</dbReference>
<name>A0ABD1Z403_9MARC</name>
<feature type="region of interest" description="Disordered" evidence="1">
    <location>
        <begin position="1"/>
        <end position="27"/>
    </location>
</feature>
<feature type="compositionally biased region" description="Basic and acidic residues" evidence="1">
    <location>
        <begin position="14"/>
        <end position="27"/>
    </location>
</feature>
<feature type="compositionally biased region" description="Basic and acidic residues" evidence="1">
    <location>
        <begin position="198"/>
        <end position="208"/>
    </location>
</feature>
<gene>
    <name evidence="2" type="ORF">R1flu_009231</name>
</gene>